<dbReference type="EMBL" id="RYZI01000310">
    <property type="protein sequence ID" value="RWA06755.1"/>
    <property type="molecule type" value="Genomic_DNA"/>
</dbReference>
<dbReference type="Pfam" id="PF00106">
    <property type="entry name" value="adh_short"/>
    <property type="match status" value="1"/>
</dbReference>
<evidence type="ECO:0000313" key="3">
    <source>
        <dbReference type="Proteomes" id="UP000286045"/>
    </source>
</evidence>
<organism evidence="2 3">
    <name type="scientific">Xylaria grammica</name>
    <dbReference type="NCBI Taxonomy" id="363999"/>
    <lineage>
        <taxon>Eukaryota</taxon>
        <taxon>Fungi</taxon>
        <taxon>Dikarya</taxon>
        <taxon>Ascomycota</taxon>
        <taxon>Pezizomycotina</taxon>
        <taxon>Sordariomycetes</taxon>
        <taxon>Xylariomycetidae</taxon>
        <taxon>Xylariales</taxon>
        <taxon>Xylariaceae</taxon>
        <taxon>Xylaria</taxon>
    </lineage>
</organism>
<evidence type="ECO:0000256" key="1">
    <source>
        <dbReference type="ARBA" id="ARBA00006484"/>
    </source>
</evidence>
<keyword evidence="3" id="KW-1185">Reference proteome</keyword>
<dbReference type="Gene3D" id="3.40.50.720">
    <property type="entry name" value="NAD(P)-binding Rossmann-like Domain"/>
    <property type="match status" value="1"/>
</dbReference>
<reference evidence="2 3" key="1">
    <citation type="submission" date="2018-12" db="EMBL/GenBank/DDBJ databases">
        <title>Draft genome sequence of Xylaria grammica IHI A82.</title>
        <authorList>
            <person name="Buettner E."/>
            <person name="Kellner H."/>
        </authorList>
    </citation>
    <scope>NUCLEOTIDE SEQUENCE [LARGE SCALE GENOMIC DNA]</scope>
    <source>
        <strain evidence="2 3">IHI A82</strain>
    </source>
</reference>
<dbReference type="GO" id="GO:0005737">
    <property type="term" value="C:cytoplasm"/>
    <property type="evidence" value="ECO:0007669"/>
    <property type="project" value="TreeGrafter"/>
</dbReference>
<evidence type="ECO:0000313" key="2">
    <source>
        <dbReference type="EMBL" id="RWA06755.1"/>
    </source>
</evidence>
<comment type="caution">
    <text evidence="2">The sequence shown here is derived from an EMBL/GenBank/DDBJ whole genome shotgun (WGS) entry which is preliminary data.</text>
</comment>
<dbReference type="PANTHER" id="PTHR43544:SF26">
    <property type="entry name" value="SHORT CHAIN DEHYDROGENASE_REDUCTASE FAMILY OXIDOREDUCTASE (JCVI)"/>
    <property type="match status" value="1"/>
</dbReference>
<dbReference type="InterPro" id="IPR002347">
    <property type="entry name" value="SDR_fam"/>
</dbReference>
<dbReference type="GO" id="GO:0016491">
    <property type="term" value="F:oxidoreductase activity"/>
    <property type="evidence" value="ECO:0007669"/>
    <property type="project" value="TreeGrafter"/>
</dbReference>
<dbReference type="PANTHER" id="PTHR43544">
    <property type="entry name" value="SHORT-CHAIN DEHYDROGENASE/REDUCTASE"/>
    <property type="match status" value="1"/>
</dbReference>
<protein>
    <recommendedName>
        <fullName evidence="4">Ketoreductase (KR) domain-containing protein</fullName>
    </recommendedName>
</protein>
<dbReference type="Proteomes" id="UP000286045">
    <property type="component" value="Unassembled WGS sequence"/>
</dbReference>
<comment type="similarity">
    <text evidence="1">Belongs to the short-chain dehydrogenases/reductases (SDR) family.</text>
</comment>
<accession>A0A439CX41</accession>
<dbReference type="PRINTS" id="PR00081">
    <property type="entry name" value="GDHRDH"/>
</dbReference>
<dbReference type="AlphaFoldDB" id="A0A439CX41"/>
<dbReference type="InterPro" id="IPR036291">
    <property type="entry name" value="NAD(P)-bd_dom_sf"/>
</dbReference>
<proteinExistence type="inferred from homology"/>
<dbReference type="InterPro" id="IPR051468">
    <property type="entry name" value="Fungal_SecMetab_SDRs"/>
</dbReference>
<gene>
    <name evidence="2" type="ORF">EKO27_g8355</name>
</gene>
<sequence length="152" mass="16046">MAEKVVLISGANRGIGRGLLEIYLAKSNHTVIAANRDPTNASCNSLHSLPVGQGSRLVVVKVDALVETDAAEAIAKLTAGEDAIDRLDLVIANAGIANRYPKVSELKTADFIAHLTPNVLGTVWLFQATLPLLYKSKAPTWVTIGSDAGCIQ</sequence>
<name>A0A439CX41_9PEZI</name>
<dbReference type="SUPFAM" id="SSF51735">
    <property type="entry name" value="NAD(P)-binding Rossmann-fold domains"/>
    <property type="match status" value="1"/>
</dbReference>
<evidence type="ECO:0008006" key="4">
    <source>
        <dbReference type="Google" id="ProtNLM"/>
    </source>
</evidence>